<dbReference type="Proteomes" id="UP000469943">
    <property type="component" value="Unassembled WGS sequence"/>
</dbReference>
<dbReference type="AlphaFoldDB" id="A0A6L4X072"/>
<feature type="domain" description="VOC" evidence="1">
    <location>
        <begin position="1"/>
        <end position="121"/>
    </location>
</feature>
<dbReference type="EMBL" id="WBSM01000004">
    <property type="protein sequence ID" value="KAB8288164.1"/>
    <property type="molecule type" value="Genomic_DNA"/>
</dbReference>
<dbReference type="Proteomes" id="UP000482084">
    <property type="component" value="Unassembled WGS sequence"/>
</dbReference>
<evidence type="ECO:0000313" key="4">
    <source>
        <dbReference type="Proteomes" id="UP000469943"/>
    </source>
</evidence>
<dbReference type="SUPFAM" id="SSF54593">
    <property type="entry name" value="Glyoxalase/Bleomycin resistance protein/Dihydroxybiphenyl dioxygenase"/>
    <property type="match status" value="1"/>
</dbReference>
<dbReference type="EMBL" id="WHZX01000005">
    <property type="protein sequence ID" value="NEG71987.1"/>
    <property type="molecule type" value="Genomic_DNA"/>
</dbReference>
<evidence type="ECO:0000313" key="2">
    <source>
        <dbReference type="EMBL" id="KAB8288164.1"/>
    </source>
</evidence>
<reference evidence="2 5" key="2">
    <citation type="submission" date="2019-10" db="EMBL/GenBank/DDBJ databases">
        <title>Characterization of the phylogenetic diversity of two novel species belonging to the genus Bifidobacterium: Bifidobacterium cebidarum sp. nov. and Bifidobacterium leontopitheci sp. nov.</title>
        <authorList>
            <person name="Lugli G.A."/>
            <person name="Duranti S."/>
            <person name="Milani C."/>
            <person name="Turroni F."/>
            <person name="Ventura M."/>
        </authorList>
    </citation>
    <scope>NUCLEOTIDE SEQUENCE [LARGE SCALE GENOMIC DNA]</scope>
    <source>
        <strain evidence="2 5">DSM 100688</strain>
    </source>
</reference>
<organism evidence="2 5">
    <name type="scientific">Bifidobacterium ramosum</name>
    <dbReference type="NCBI Taxonomy" id="1798158"/>
    <lineage>
        <taxon>Bacteria</taxon>
        <taxon>Bacillati</taxon>
        <taxon>Actinomycetota</taxon>
        <taxon>Actinomycetes</taxon>
        <taxon>Bifidobacteriales</taxon>
        <taxon>Bifidobacteriaceae</taxon>
        <taxon>Bifidobacterium</taxon>
    </lineage>
</organism>
<dbReference type="Gene3D" id="3.10.180.10">
    <property type="entry name" value="2,3-Dihydroxybiphenyl 1,2-Dioxygenase, domain 1"/>
    <property type="match status" value="1"/>
</dbReference>
<name>A0A6L4X072_9BIFI</name>
<evidence type="ECO:0000259" key="1">
    <source>
        <dbReference type="PROSITE" id="PS51819"/>
    </source>
</evidence>
<dbReference type="PROSITE" id="PS51819">
    <property type="entry name" value="VOC"/>
    <property type="match status" value="1"/>
</dbReference>
<reference evidence="3 4" key="1">
    <citation type="submission" date="2019-10" db="EMBL/GenBank/DDBJ databases">
        <title>Bifidobacterium from non-human primates.</title>
        <authorList>
            <person name="Modesto M."/>
        </authorList>
    </citation>
    <scope>NUCLEOTIDE SEQUENCE [LARGE SCALE GENOMIC DNA]</scope>
    <source>
        <strain evidence="3 4">TREM</strain>
    </source>
</reference>
<dbReference type="InterPro" id="IPR029068">
    <property type="entry name" value="Glyas_Bleomycin-R_OHBP_Dase"/>
</dbReference>
<dbReference type="OrthoDB" id="5242506at2"/>
<protein>
    <submittedName>
        <fullName evidence="2">Glyoxalase</fullName>
    </submittedName>
    <submittedName>
        <fullName evidence="3">VOC family protein</fullName>
    </submittedName>
</protein>
<dbReference type="CDD" id="cd07262">
    <property type="entry name" value="VOC_like"/>
    <property type="match status" value="1"/>
</dbReference>
<keyword evidence="5" id="KW-1185">Reference proteome</keyword>
<dbReference type="InterPro" id="IPR037523">
    <property type="entry name" value="VOC_core"/>
</dbReference>
<evidence type="ECO:0000313" key="3">
    <source>
        <dbReference type="EMBL" id="NEG71987.1"/>
    </source>
</evidence>
<evidence type="ECO:0000313" key="5">
    <source>
        <dbReference type="Proteomes" id="UP000482084"/>
    </source>
</evidence>
<sequence>MIDHIVLFVSDAARSADFYEKLLAPVGYERKDDPNVGTFFTNGEDGDLIFLIVPRDGQPVQPVHVAFRAHNEDEVKAFHKAGLAAGGTDNGAPGPRPNYGPTYYAAFIHDPDGNNIEAMLS</sequence>
<dbReference type="PANTHER" id="PTHR35006">
    <property type="entry name" value="GLYOXALASE FAMILY PROTEIN (AFU_ORTHOLOGUE AFUA_5G14830)"/>
    <property type="match status" value="1"/>
</dbReference>
<dbReference type="RefSeq" id="WP_152358132.1">
    <property type="nucleotide sequence ID" value="NZ_WBSM01000004.1"/>
</dbReference>
<dbReference type="PANTHER" id="PTHR35006:SF2">
    <property type="entry name" value="GLYOXALASE FAMILY PROTEIN (AFU_ORTHOLOGUE AFUA_5G14830)"/>
    <property type="match status" value="1"/>
</dbReference>
<dbReference type="Pfam" id="PF00903">
    <property type="entry name" value="Glyoxalase"/>
    <property type="match status" value="1"/>
</dbReference>
<comment type="caution">
    <text evidence="2">The sequence shown here is derived from an EMBL/GenBank/DDBJ whole genome shotgun (WGS) entry which is preliminary data.</text>
</comment>
<dbReference type="InterPro" id="IPR004360">
    <property type="entry name" value="Glyas_Fos-R_dOase_dom"/>
</dbReference>
<proteinExistence type="predicted"/>
<accession>A0A6L4X072</accession>
<gene>
    <name evidence="2" type="ORF">DSM100688_1039</name>
    <name evidence="3" type="ORF">GFD24_07190</name>
</gene>